<organism evidence="1">
    <name type="scientific">Hexamita inflata</name>
    <dbReference type="NCBI Taxonomy" id="28002"/>
    <lineage>
        <taxon>Eukaryota</taxon>
        <taxon>Metamonada</taxon>
        <taxon>Diplomonadida</taxon>
        <taxon>Hexamitidae</taxon>
        <taxon>Hexamitinae</taxon>
        <taxon>Hexamita</taxon>
    </lineage>
</organism>
<dbReference type="Proteomes" id="UP001642409">
    <property type="component" value="Unassembled WGS sequence"/>
</dbReference>
<dbReference type="EMBL" id="CAXDID020000786">
    <property type="protein sequence ID" value="CAL6114076.1"/>
    <property type="molecule type" value="Genomic_DNA"/>
</dbReference>
<dbReference type="EMBL" id="CATOUU010001141">
    <property type="protein sequence ID" value="CAI9974256.1"/>
    <property type="molecule type" value="Genomic_DNA"/>
</dbReference>
<reference evidence="2 3" key="2">
    <citation type="submission" date="2024-07" db="EMBL/GenBank/DDBJ databases">
        <authorList>
            <person name="Akdeniz Z."/>
        </authorList>
    </citation>
    <scope>NUCLEOTIDE SEQUENCE [LARGE SCALE GENOMIC DNA]</scope>
</reference>
<comment type="caution">
    <text evidence="1">The sequence shown here is derived from an EMBL/GenBank/DDBJ whole genome shotgun (WGS) entry which is preliminary data.</text>
</comment>
<reference evidence="1" key="1">
    <citation type="submission" date="2023-06" db="EMBL/GenBank/DDBJ databases">
        <authorList>
            <person name="Kurt Z."/>
        </authorList>
    </citation>
    <scope>NUCLEOTIDE SEQUENCE</scope>
</reference>
<gene>
    <name evidence="1" type="ORF">HINF_LOCUS61901</name>
    <name evidence="2" type="ORF">HINF_LOCUS77804</name>
</gene>
<protein>
    <submittedName>
        <fullName evidence="2">Hypothetical_protein</fullName>
    </submittedName>
</protein>
<sequence length="124" mass="14935">MKTREWQLKCKYLIPQRSITHFKFLYVADSRYEMEPTTRICLKKLTPEDTAAKRESPQRARLTIHLRSGCTEEFQRNRLRPSLSACSQHQIKLKSKMMECTQNFNTMIHNLNHFTPINRFQYRL</sequence>
<proteinExistence type="predicted"/>
<dbReference type="AlphaFoldDB" id="A0AA86RH84"/>
<evidence type="ECO:0000313" key="1">
    <source>
        <dbReference type="EMBL" id="CAI9974256.1"/>
    </source>
</evidence>
<evidence type="ECO:0000313" key="3">
    <source>
        <dbReference type="Proteomes" id="UP001642409"/>
    </source>
</evidence>
<evidence type="ECO:0000313" key="2">
    <source>
        <dbReference type="EMBL" id="CAL6114076.1"/>
    </source>
</evidence>
<name>A0AA86RH84_9EUKA</name>
<keyword evidence="3" id="KW-1185">Reference proteome</keyword>
<accession>A0AA86RH84</accession>